<dbReference type="PANTHER" id="PTHR32332:SF20">
    <property type="entry name" value="2-NITROPROPANE DIOXYGENASE-LIKE PROTEIN"/>
    <property type="match status" value="1"/>
</dbReference>
<name>S9UWT9_9TRYP</name>
<dbReference type="SUPFAM" id="SSF51412">
    <property type="entry name" value="Inosine monophosphate dehydrogenase (IMPDH)"/>
    <property type="match status" value="1"/>
</dbReference>
<evidence type="ECO:0000313" key="5">
    <source>
        <dbReference type="Proteomes" id="UP000015354"/>
    </source>
</evidence>
<organism evidence="4 5">
    <name type="scientific">Strigomonas culicis</name>
    <dbReference type="NCBI Taxonomy" id="28005"/>
    <lineage>
        <taxon>Eukaryota</taxon>
        <taxon>Discoba</taxon>
        <taxon>Euglenozoa</taxon>
        <taxon>Kinetoplastea</taxon>
        <taxon>Metakinetoplastina</taxon>
        <taxon>Trypanosomatida</taxon>
        <taxon>Trypanosomatidae</taxon>
        <taxon>Strigomonadinae</taxon>
        <taxon>Strigomonas</taxon>
    </lineage>
</organism>
<dbReference type="Proteomes" id="UP000015354">
    <property type="component" value="Unassembled WGS sequence"/>
</dbReference>
<keyword evidence="2" id="KW-0288">FMN</keyword>
<comment type="caution">
    <text evidence="4">The sequence shown here is derived from an EMBL/GenBank/DDBJ whole genome shotgun (WGS) entry which is preliminary data.</text>
</comment>
<gene>
    <name evidence="4" type="ORF">STCU_02285</name>
</gene>
<dbReference type="GO" id="GO:0005737">
    <property type="term" value="C:cytoplasm"/>
    <property type="evidence" value="ECO:0007669"/>
    <property type="project" value="UniProtKB-ARBA"/>
</dbReference>
<dbReference type="Pfam" id="PF03060">
    <property type="entry name" value="NMO"/>
    <property type="match status" value="2"/>
</dbReference>
<dbReference type="InterPro" id="IPR013785">
    <property type="entry name" value="Aldolase_TIM"/>
</dbReference>
<dbReference type="PANTHER" id="PTHR32332">
    <property type="entry name" value="2-NITROPROPANE DIOXYGENASE"/>
    <property type="match status" value="1"/>
</dbReference>
<sequence length="319" mass="33872">MSANRICQLFGTKYPIVSGGMVFCSGWELASAVSNAGGLGLIGSGSMTTDILKVHIAKCKKATQKPFGVNVVMNDKAISQAHIQLLLEEKVPIVFTSAGSPKLFTKELQKNGTTVVHVVPSLKLALKCFEAGVNAVVAEGFEAGGHNGLEETATLPLIHHVRTHMPKEMPLIAAGGIASGRSIAAVFALGAEGAQIGTRFAMTKESSASPKAKERLLRAKEGDTWLTVKRLGPTRMLLNDFGKKMRELSDSGASKEELAAAYGMHNTRRGLFEGDVDAGEIEIGQVVADCNDIPSAEEVVQRLVQEFNEAVAQVGKLTM</sequence>
<reference evidence="4 5" key="1">
    <citation type="journal article" date="2013" name="PLoS ONE">
        <title>Predicting the Proteins of Angomonas deanei, Strigomonas culicis and Their Respective Endosymbionts Reveals New Aspects of the Trypanosomatidae Family.</title>
        <authorList>
            <person name="Motta M.C."/>
            <person name="Martins A.C."/>
            <person name="de Souza S.S."/>
            <person name="Catta-Preta C.M."/>
            <person name="Silva R."/>
            <person name="Klein C.C."/>
            <person name="de Almeida L.G."/>
            <person name="de Lima Cunha O."/>
            <person name="Ciapina L.P."/>
            <person name="Brocchi M."/>
            <person name="Colabardini A.C."/>
            <person name="de Araujo Lima B."/>
            <person name="Machado C.R."/>
            <person name="de Almeida Soares C.M."/>
            <person name="Probst C.M."/>
            <person name="de Menezes C.B."/>
            <person name="Thompson C.E."/>
            <person name="Bartholomeu D.C."/>
            <person name="Gradia D.F."/>
            <person name="Pavoni D.P."/>
            <person name="Grisard E.C."/>
            <person name="Fantinatti-Garboggini F."/>
            <person name="Marchini F.K."/>
            <person name="Rodrigues-Luiz G.F."/>
            <person name="Wagner G."/>
            <person name="Goldman G.H."/>
            <person name="Fietto J.L."/>
            <person name="Elias M.C."/>
            <person name="Goldman M.H."/>
            <person name="Sagot M.F."/>
            <person name="Pereira M."/>
            <person name="Stoco P.H."/>
            <person name="de Mendonca-Neto R.P."/>
            <person name="Teixeira S.M."/>
            <person name="Maciel T.E."/>
            <person name="de Oliveira Mendes T.A."/>
            <person name="Urmenyi T.P."/>
            <person name="de Souza W."/>
            <person name="Schenkman S."/>
            <person name="de Vasconcelos A.T."/>
        </authorList>
    </citation>
    <scope>NUCLEOTIDE SEQUENCE [LARGE SCALE GENOMIC DNA]</scope>
</reference>
<protein>
    <submittedName>
        <fullName evidence="4">Enoyl-[acyl carrier protein] reductase II</fullName>
    </submittedName>
</protein>
<evidence type="ECO:0000256" key="1">
    <source>
        <dbReference type="ARBA" id="ARBA00022630"/>
    </source>
</evidence>
<dbReference type="Gene3D" id="3.20.20.70">
    <property type="entry name" value="Aldolase class I"/>
    <property type="match status" value="1"/>
</dbReference>
<keyword evidence="5" id="KW-1185">Reference proteome</keyword>
<accession>S9UWT9</accession>
<dbReference type="OrthoDB" id="10265891at2759"/>
<proteinExistence type="predicted"/>
<dbReference type="CDD" id="cd04730">
    <property type="entry name" value="NPD_like"/>
    <property type="match status" value="1"/>
</dbReference>
<keyword evidence="3" id="KW-0560">Oxidoreductase</keyword>
<evidence type="ECO:0000256" key="2">
    <source>
        <dbReference type="ARBA" id="ARBA00022643"/>
    </source>
</evidence>
<dbReference type="InterPro" id="IPR004136">
    <property type="entry name" value="NMO"/>
</dbReference>
<dbReference type="AlphaFoldDB" id="S9UWT9"/>
<keyword evidence="1" id="KW-0285">Flavoprotein</keyword>
<evidence type="ECO:0000256" key="3">
    <source>
        <dbReference type="ARBA" id="ARBA00023002"/>
    </source>
</evidence>
<dbReference type="EMBL" id="ATMH01002285">
    <property type="protein sequence ID" value="EPY33343.1"/>
    <property type="molecule type" value="Genomic_DNA"/>
</dbReference>
<evidence type="ECO:0000313" key="4">
    <source>
        <dbReference type="EMBL" id="EPY33343.1"/>
    </source>
</evidence>
<dbReference type="GO" id="GO:0018580">
    <property type="term" value="F:nitronate monooxygenase activity"/>
    <property type="evidence" value="ECO:0007669"/>
    <property type="project" value="InterPro"/>
</dbReference>